<keyword evidence="2" id="KW-1185">Reference proteome</keyword>
<dbReference type="EMBL" id="JAIZAY010000001">
    <property type="protein sequence ID" value="KAJ8051038.1"/>
    <property type="molecule type" value="Genomic_DNA"/>
</dbReference>
<evidence type="ECO:0000313" key="2">
    <source>
        <dbReference type="Proteomes" id="UP001152320"/>
    </source>
</evidence>
<comment type="caution">
    <text evidence="1">The sequence shown here is derived from an EMBL/GenBank/DDBJ whole genome shotgun (WGS) entry which is preliminary data.</text>
</comment>
<dbReference type="AlphaFoldDB" id="A0A9Q1CU14"/>
<gene>
    <name evidence="1" type="ORF">HOLleu_04458</name>
</gene>
<proteinExistence type="predicted"/>
<evidence type="ECO:0000313" key="1">
    <source>
        <dbReference type="EMBL" id="KAJ8051038.1"/>
    </source>
</evidence>
<reference evidence="1" key="1">
    <citation type="submission" date="2021-10" db="EMBL/GenBank/DDBJ databases">
        <title>Tropical sea cucumber genome reveals ecological adaptation and Cuvierian tubules defense mechanism.</title>
        <authorList>
            <person name="Chen T."/>
        </authorList>
    </citation>
    <scope>NUCLEOTIDE SEQUENCE</scope>
    <source>
        <strain evidence="1">Nanhai2018</strain>
        <tissue evidence="1">Muscle</tissue>
    </source>
</reference>
<accession>A0A9Q1CU14</accession>
<organism evidence="1 2">
    <name type="scientific">Holothuria leucospilota</name>
    <name type="common">Black long sea cucumber</name>
    <name type="synonym">Mertensiothuria leucospilota</name>
    <dbReference type="NCBI Taxonomy" id="206669"/>
    <lineage>
        <taxon>Eukaryota</taxon>
        <taxon>Metazoa</taxon>
        <taxon>Echinodermata</taxon>
        <taxon>Eleutherozoa</taxon>
        <taxon>Echinozoa</taxon>
        <taxon>Holothuroidea</taxon>
        <taxon>Aspidochirotacea</taxon>
        <taxon>Aspidochirotida</taxon>
        <taxon>Holothuriidae</taxon>
        <taxon>Holothuria</taxon>
    </lineage>
</organism>
<protein>
    <submittedName>
        <fullName evidence="1">Uncharacterized protein</fullName>
    </submittedName>
</protein>
<name>A0A9Q1CU14_HOLLE</name>
<sequence>MVHSKQTCSINPRTSTTTYYRAAAILRTAPKIFHIAKHFASNVSVPLRQTLKLALTNCLAISKIDSTFGVQLKMPSKRQRTPRVLKL</sequence>
<dbReference type="Proteomes" id="UP001152320">
    <property type="component" value="Chromosome 1"/>
</dbReference>